<dbReference type="Gene3D" id="2.120.10.80">
    <property type="entry name" value="Kelch-type beta propeller"/>
    <property type="match status" value="1"/>
</dbReference>
<dbReference type="SUPFAM" id="SSF117281">
    <property type="entry name" value="Kelch motif"/>
    <property type="match status" value="1"/>
</dbReference>
<dbReference type="InterPro" id="IPR011333">
    <property type="entry name" value="SKP1/BTB/POZ_sf"/>
</dbReference>
<keyword evidence="1" id="KW-0880">Kelch repeat</keyword>
<dbReference type="PANTHER" id="PTHR45632:SF3">
    <property type="entry name" value="KELCH-LIKE PROTEIN 32"/>
    <property type="match status" value="1"/>
</dbReference>
<comment type="caution">
    <text evidence="4">The sequence shown here is derived from an EMBL/GenBank/DDBJ whole genome shotgun (WGS) entry which is preliminary data.</text>
</comment>
<dbReference type="GO" id="GO:0003779">
    <property type="term" value="F:actin binding"/>
    <property type="evidence" value="ECO:0007669"/>
    <property type="project" value="UniProtKB-KW"/>
</dbReference>
<evidence type="ECO:0000256" key="2">
    <source>
        <dbReference type="ARBA" id="ARBA00022737"/>
    </source>
</evidence>
<dbReference type="PANTHER" id="PTHR45632">
    <property type="entry name" value="LD33804P"/>
    <property type="match status" value="1"/>
</dbReference>
<dbReference type="Pfam" id="PF00651">
    <property type="entry name" value="BTB"/>
    <property type="match status" value="1"/>
</dbReference>
<dbReference type="InterPro" id="IPR015915">
    <property type="entry name" value="Kelch-typ_b-propeller"/>
</dbReference>
<keyword evidence="2" id="KW-0677">Repeat</keyword>
<evidence type="ECO:0000313" key="4">
    <source>
        <dbReference type="EMBL" id="CAH2264137.1"/>
    </source>
</evidence>
<dbReference type="SMART" id="SM00225">
    <property type="entry name" value="BTB"/>
    <property type="match status" value="1"/>
</dbReference>
<dbReference type="CDD" id="cd18186">
    <property type="entry name" value="BTB_POZ_ZBTB_KLHL-like"/>
    <property type="match status" value="1"/>
</dbReference>
<dbReference type="InterPro" id="IPR006652">
    <property type="entry name" value="Kelch_1"/>
</dbReference>
<evidence type="ECO:0000313" key="5">
    <source>
        <dbReference type="Proteomes" id="UP000838756"/>
    </source>
</evidence>
<name>A0A8S4SL59_9NEOP</name>
<proteinExistence type="predicted"/>
<protein>
    <submittedName>
        <fullName evidence="4">Jg8101 protein</fullName>
    </submittedName>
</protein>
<dbReference type="Gene3D" id="3.30.710.10">
    <property type="entry name" value="Potassium Channel Kv1.1, Chain A"/>
    <property type="match status" value="1"/>
</dbReference>
<reference evidence="4" key="1">
    <citation type="submission" date="2022-03" db="EMBL/GenBank/DDBJ databases">
        <authorList>
            <person name="Lindestad O."/>
        </authorList>
    </citation>
    <scope>NUCLEOTIDE SEQUENCE</scope>
</reference>
<dbReference type="OrthoDB" id="10027872at2759"/>
<keyword evidence="5" id="KW-1185">Reference proteome</keyword>
<sequence length="578" mass="67142">MEEVSLRIGDKVFKVNKDLLCEYSDYFRAMFSGYYVESEKQEINIDMLDPNITSIILQYMQMGMILLTEYPLSTIGEIAIAANFLQITELTKQIQYVLDIQLSESNWIETMAIAQNASYTHLEQYSAAYGLYSFNSMKPEYIPTIQRLVWYLSHPYLDSQNELYVFKFGFEWLCKNNKLDDTLLVLACLDMKSVANRNLMDIREYLNDYVSQLSDSLVSEIIDCLLNITNKNLQISESSLREHKTELCEKFSENVWSESLSIVKDSRTRLIKYIPVVPCQLLKNHKPELLPHYLYTFEEDKGFEQYLEVAEKNLWGWNLAAWGLTKLVIVCGEHGRGTGIFMRDVKVYDTLKKKWTQFGVQLPSRRHAGVTTVGDLLYIVGGVGEFRVVLETAVVYDLKERSCRSIANLPDAIQNPAVCTHNDRVYAAGHKNIYCYETYEDKDHWQMAVRTNIRMTFLRSYNNYIYCMQGYFRKLYRFRPGIDKELEPITSLSNLPAAMCNLGNCLMVFTQTECDELTVEEYKDELADEKPRVLTMKMENMRVNDVAGSCSLVMTMPPMCTDLPQYHKQYLLRQTETL</sequence>
<dbReference type="InterPro" id="IPR000210">
    <property type="entry name" value="BTB/POZ_dom"/>
</dbReference>
<dbReference type="AlphaFoldDB" id="A0A8S4SL59"/>
<dbReference type="Proteomes" id="UP000838756">
    <property type="component" value="Unassembled WGS sequence"/>
</dbReference>
<dbReference type="EMBL" id="CAKXAJ010026244">
    <property type="protein sequence ID" value="CAH2264137.1"/>
    <property type="molecule type" value="Genomic_DNA"/>
</dbReference>
<gene>
    <name evidence="4" type="primary">jg8101</name>
    <name evidence="4" type="ORF">PAEG_LOCUS24510</name>
</gene>
<dbReference type="PROSITE" id="PS50097">
    <property type="entry name" value="BTB"/>
    <property type="match status" value="1"/>
</dbReference>
<dbReference type="Pfam" id="PF01344">
    <property type="entry name" value="Kelch_1"/>
    <property type="match status" value="1"/>
</dbReference>
<accession>A0A8S4SL59</accession>
<dbReference type="SUPFAM" id="SSF54695">
    <property type="entry name" value="POZ domain"/>
    <property type="match status" value="1"/>
</dbReference>
<evidence type="ECO:0000256" key="1">
    <source>
        <dbReference type="ARBA" id="ARBA00022441"/>
    </source>
</evidence>
<feature type="domain" description="BTB" evidence="3">
    <location>
        <begin position="2"/>
        <end position="69"/>
    </location>
</feature>
<evidence type="ECO:0000259" key="3">
    <source>
        <dbReference type="PROSITE" id="PS50097"/>
    </source>
</evidence>
<dbReference type="SMART" id="SM00612">
    <property type="entry name" value="Kelch"/>
    <property type="match status" value="2"/>
</dbReference>
<organism evidence="4 5">
    <name type="scientific">Pararge aegeria aegeria</name>
    <dbReference type="NCBI Taxonomy" id="348720"/>
    <lineage>
        <taxon>Eukaryota</taxon>
        <taxon>Metazoa</taxon>
        <taxon>Ecdysozoa</taxon>
        <taxon>Arthropoda</taxon>
        <taxon>Hexapoda</taxon>
        <taxon>Insecta</taxon>
        <taxon>Pterygota</taxon>
        <taxon>Neoptera</taxon>
        <taxon>Endopterygota</taxon>
        <taxon>Lepidoptera</taxon>
        <taxon>Glossata</taxon>
        <taxon>Ditrysia</taxon>
        <taxon>Papilionoidea</taxon>
        <taxon>Nymphalidae</taxon>
        <taxon>Satyrinae</taxon>
        <taxon>Satyrini</taxon>
        <taxon>Parargina</taxon>
        <taxon>Pararge</taxon>
    </lineage>
</organism>